<keyword evidence="4" id="KW-1185">Reference proteome</keyword>
<dbReference type="GO" id="GO:0009535">
    <property type="term" value="C:chloroplast thylakoid membrane"/>
    <property type="evidence" value="ECO:0007669"/>
    <property type="project" value="TreeGrafter"/>
</dbReference>
<gene>
    <name evidence="3" type="ORF">MA16_Dca002794</name>
</gene>
<dbReference type="EMBL" id="KZ502052">
    <property type="protein sequence ID" value="PKU84281.1"/>
    <property type="molecule type" value="Genomic_DNA"/>
</dbReference>
<dbReference type="Gene3D" id="1.25.40.10">
    <property type="entry name" value="Tetratricopeptide repeat domain"/>
    <property type="match status" value="1"/>
</dbReference>
<name>A0A2I0X8R3_9ASPA</name>
<proteinExistence type="predicted"/>
<organism evidence="3 4">
    <name type="scientific">Dendrobium catenatum</name>
    <dbReference type="NCBI Taxonomy" id="906689"/>
    <lineage>
        <taxon>Eukaryota</taxon>
        <taxon>Viridiplantae</taxon>
        <taxon>Streptophyta</taxon>
        <taxon>Embryophyta</taxon>
        <taxon>Tracheophyta</taxon>
        <taxon>Spermatophyta</taxon>
        <taxon>Magnoliopsida</taxon>
        <taxon>Liliopsida</taxon>
        <taxon>Asparagales</taxon>
        <taxon>Orchidaceae</taxon>
        <taxon>Epidendroideae</taxon>
        <taxon>Malaxideae</taxon>
        <taxon>Dendrobiinae</taxon>
        <taxon>Dendrobium</taxon>
    </lineage>
</organism>
<reference evidence="3 4" key="2">
    <citation type="journal article" date="2017" name="Nature">
        <title>The Apostasia genome and the evolution of orchids.</title>
        <authorList>
            <person name="Zhang G.Q."/>
            <person name="Liu K.W."/>
            <person name="Li Z."/>
            <person name="Lohaus R."/>
            <person name="Hsiao Y.Y."/>
            <person name="Niu S.C."/>
            <person name="Wang J.Y."/>
            <person name="Lin Y.C."/>
            <person name="Xu Q."/>
            <person name="Chen L.J."/>
            <person name="Yoshida K."/>
            <person name="Fujiwara S."/>
            <person name="Wang Z.W."/>
            <person name="Zhang Y.Q."/>
            <person name="Mitsuda N."/>
            <person name="Wang M."/>
            <person name="Liu G.H."/>
            <person name="Pecoraro L."/>
            <person name="Huang H.X."/>
            <person name="Xiao X.J."/>
            <person name="Lin M."/>
            <person name="Wu X.Y."/>
            <person name="Wu W.L."/>
            <person name="Chen Y.Y."/>
            <person name="Chang S.B."/>
            <person name="Sakamoto S."/>
            <person name="Ohme-Takagi M."/>
            <person name="Yagi M."/>
            <person name="Zeng S.J."/>
            <person name="Shen C.Y."/>
            <person name="Yeh C.M."/>
            <person name="Luo Y.B."/>
            <person name="Tsai W.C."/>
            <person name="Van de Peer Y."/>
            <person name="Liu Z.J."/>
        </authorList>
    </citation>
    <scope>NUCLEOTIDE SEQUENCE [LARGE SCALE GENOMIC DNA]</scope>
    <source>
        <tissue evidence="3">The whole plant</tissue>
    </source>
</reference>
<dbReference type="InterPro" id="IPR019734">
    <property type="entry name" value="TPR_rpt"/>
</dbReference>
<dbReference type="SUPFAM" id="SSF48452">
    <property type="entry name" value="TPR-like"/>
    <property type="match status" value="1"/>
</dbReference>
<dbReference type="AlphaFoldDB" id="A0A2I0X8R3"/>
<feature type="coiled-coil region" evidence="2">
    <location>
        <begin position="208"/>
        <end position="235"/>
    </location>
</feature>
<dbReference type="Proteomes" id="UP000233837">
    <property type="component" value="Unassembled WGS sequence"/>
</dbReference>
<evidence type="ECO:0000313" key="3">
    <source>
        <dbReference type="EMBL" id="PKU84281.1"/>
    </source>
</evidence>
<feature type="repeat" description="TPR" evidence="1">
    <location>
        <begin position="235"/>
        <end position="268"/>
    </location>
</feature>
<feature type="repeat" description="TPR" evidence="1">
    <location>
        <begin position="269"/>
        <end position="302"/>
    </location>
</feature>
<sequence length="334" mass="37843">MESLPFSKSLYHSIPHHPISSRPASSISTKSYTLKPFSSKTLTLIRASHRPPTPKTLQAISFLLKPVILSVTAASAVFLSRYSLPSLAAVVHPPPAAQSETLPSTEESSEQILEQHLASNPDDVDSLRALVQLKVKHQKLPEAIAVVDHLILLEPSDPDLHLLRAHLHTYSGDTEKAREGFEEILSANPLVVEAYHGLVMAASRSRDVKELDGIVERVEEVMQRCKQENRRRELRDLKLLVAQVWIIEGKYQEALKMYQEMVKEEPRDFRPYLCRGIVYTLMRRMDEAEKNFKQYRKLVPKNHPYAQLFENNLSGINAAIKKKDDNVKVSSLQS</sequence>
<dbReference type="Pfam" id="PF14559">
    <property type="entry name" value="TPR_19"/>
    <property type="match status" value="1"/>
</dbReference>
<keyword evidence="2" id="KW-0175">Coiled coil</keyword>
<dbReference type="STRING" id="906689.A0A2I0X8R3"/>
<dbReference type="PROSITE" id="PS50005">
    <property type="entry name" value="TPR"/>
    <property type="match status" value="2"/>
</dbReference>
<evidence type="ECO:0000313" key="4">
    <source>
        <dbReference type="Proteomes" id="UP000233837"/>
    </source>
</evidence>
<accession>A0A2I0X8R3</accession>
<protein>
    <submittedName>
        <fullName evidence="3">Uncharacterized protein</fullName>
    </submittedName>
</protein>
<dbReference type="SMART" id="SM00028">
    <property type="entry name" value="TPR"/>
    <property type="match status" value="3"/>
</dbReference>
<dbReference type="OrthoDB" id="66906at2759"/>
<reference evidence="3 4" key="1">
    <citation type="journal article" date="2016" name="Sci. Rep.">
        <title>The Dendrobium catenatum Lindl. genome sequence provides insights into polysaccharide synthase, floral development and adaptive evolution.</title>
        <authorList>
            <person name="Zhang G.Q."/>
            <person name="Xu Q."/>
            <person name="Bian C."/>
            <person name="Tsai W.C."/>
            <person name="Yeh C.M."/>
            <person name="Liu K.W."/>
            <person name="Yoshida K."/>
            <person name="Zhang L.S."/>
            <person name="Chang S.B."/>
            <person name="Chen F."/>
            <person name="Shi Y."/>
            <person name="Su Y.Y."/>
            <person name="Zhang Y.Q."/>
            <person name="Chen L.J."/>
            <person name="Yin Y."/>
            <person name="Lin M."/>
            <person name="Huang H."/>
            <person name="Deng H."/>
            <person name="Wang Z.W."/>
            <person name="Zhu S.L."/>
            <person name="Zhao X."/>
            <person name="Deng C."/>
            <person name="Niu S.C."/>
            <person name="Huang J."/>
            <person name="Wang M."/>
            <person name="Liu G.H."/>
            <person name="Yang H.J."/>
            <person name="Xiao X.J."/>
            <person name="Hsiao Y.Y."/>
            <person name="Wu W.L."/>
            <person name="Chen Y.Y."/>
            <person name="Mitsuda N."/>
            <person name="Ohme-Takagi M."/>
            <person name="Luo Y.B."/>
            <person name="Van de Peer Y."/>
            <person name="Liu Z.J."/>
        </authorList>
    </citation>
    <scope>NUCLEOTIDE SEQUENCE [LARGE SCALE GENOMIC DNA]</scope>
    <source>
        <tissue evidence="3">The whole plant</tissue>
    </source>
</reference>
<dbReference type="InterPro" id="IPR011990">
    <property type="entry name" value="TPR-like_helical_dom_sf"/>
</dbReference>
<dbReference type="PANTHER" id="PTHR26312:SF67">
    <property type="entry name" value="PROTEIN SLOW GREEN 1, CHLOROPLASTIC"/>
    <property type="match status" value="1"/>
</dbReference>
<evidence type="ECO:0000256" key="2">
    <source>
        <dbReference type="SAM" id="Coils"/>
    </source>
</evidence>
<keyword evidence="1" id="KW-0802">TPR repeat</keyword>
<evidence type="ECO:0000256" key="1">
    <source>
        <dbReference type="PROSITE-ProRule" id="PRU00339"/>
    </source>
</evidence>
<dbReference type="PANTHER" id="PTHR26312">
    <property type="entry name" value="TETRATRICOPEPTIDE REPEAT PROTEIN 5"/>
    <property type="match status" value="1"/>
</dbReference>